<dbReference type="OrthoDB" id="377420at2157"/>
<dbReference type="Proteomes" id="UP000005233">
    <property type="component" value="Chromosome"/>
</dbReference>
<keyword evidence="2" id="KW-1185">Reference proteome</keyword>
<accession>H8I688</accession>
<dbReference type="STRING" id="1041930.Mtc_1995"/>
<proteinExistence type="predicted"/>
<dbReference type="EMBL" id="CP003243">
    <property type="protein sequence ID" value="AFD00735.1"/>
    <property type="molecule type" value="Genomic_DNA"/>
</dbReference>
<protein>
    <submittedName>
        <fullName evidence="1">Uncharacterized protein</fullName>
    </submittedName>
</protein>
<dbReference type="GeneID" id="11972149"/>
<organism evidence="1 2">
    <name type="scientific">Methanocella conradii (strain DSM 24694 / JCM 17849 / CGMCC 1.5162 / HZ254)</name>
    <dbReference type="NCBI Taxonomy" id="1041930"/>
    <lineage>
        <taxon>Archaea</taxon>
        <taxon>Methanobacteriati</taxon>
        <taxon>Methanobacteriota</taxon>
        <taxon>Stenosarchaea group</taxon>
        <taxon>Methanomicrobia</taxon>
        <taxon>Methanocellales</taxon>
        <taxon>Methanocellaceae</taxon>
        <taxon>Methanocella</taxon>
    </lineage>
</organism>
<dbReference type="AlphaFoldDB" id="H8I688"/>
<dbReference type="HOGENOM" id="CLU_2784064_0_0_2"/>
<reference evidence="1 2" key="1">
    <citation type="journal article" date="2012" name="J. Bacteriol.">
        <title>Complete genome sequence of a thermophilic methanogen, Methanocella conradii HZ254, isolated from Chinese rice field soil.</title>
        <authorList>
            <person name="Lu Z."/>
            <person name="Lu Y."/>
        </authorList>
    </citation>
    <scope>NUCLEOTIDE SEQUENCE [LARGE SCALE GENOMIC DNA]</scope>
    <source>
        <strain evidence="2">DSM 24694 / JCM 17849 / CGMCC 1.5162 / HZ254</strain>
    </source>
</reference>
<evidence type="ECO:0000313" key="1">
    <source>
        <dbReference type="EMBL" id="AFD00735.1"/>
    </source>
</evidence>
<gene>
    <name evidence="1" type="ordered locus">Mtc_1995</name>
</gene>
<dbReference type="KEGG" id="mez:Mtc_1995"/>
<name>H8I688_METCZ</name>
<dbReference type="eggNOG" id="arCOG13239">
    <property type="taxonomic scope" value="Archaea"/>
</dbReference>
<evidence type="ECO:0000313" key="2">
    <source>
        <dbReference type="Proteomes" id="UP000005233"/>
    </source>
</evidence>
<dbReference type="RefSeq" id="WP_014406566.1">
    <property type="nucleotide sequence ID" value="NC_017034.1"/>
</dbReference>
<sequence>MTYNEEVMEADRKYQKEPTIQNELALERAKLKYWEEQLRQNPGDKELLRRVKYHREEVEHLEKEVKLV</sequence>